<organism evidence="2 3">
    <name type="scientific">Pedobacter suwonensis</name>
    <dbReference type="NCBI Taxonomy" id="332999"/>
    <lineage>
        <taxon>Bacteria</taxon>
        <taxon>Pseudomonadati</taxon>
        <taxon>Bacteroidota</taxon>
        <taxon>Sphingobacteriia</taxon>
        <taxon>Sphingobacteriales</taxon>
        <taxon>Sphingobacteriaceae</taxon>
        <taxon>Pedobacter</taxon>
    </lineage>
</organism>
<dbReference type="InterPro" id="IPR050128">
    <property type="entry name" value="Sulfate_adenylyltrnsfr_sub2"/>
</dbReference>
<dbReference type="RefSeq" id="WP_090987184.1">
    <property type="nucleotide sequence ID" value="NZ_FOJM01000019.1"/>
</dbReference>
<dbReference type="PANTHER" id="PTHR43196">
    <property type="entry name" value="SULFATE ADENYLYLTRANSFERASE SUBUNIT 2"/>
    <property type="match status" value="1"/>
</dbReference>
<sequence length="441" mass="51264">MALDLKFIQEEIIDQYLNDENPRPWILGFSGGKDSTMLLQVVWLALRKIDPILRNRHVYVVCNDTLVENPRIAKFIHITLDHIQKAAAEEGMPITVQQTSPRLEDTFWVNLLGKGYPAPNNSFRWCTDRLKIDPTTQFIKSKISEIGEAIILLGTRSDESTTRARSIANHESYIKSERLRKHVLPNAFVFAPIKDVETEELWTYLLQVNPPWGGTHRDLVTLYRNASGGDCPLVIDTTTPSCGQSRFGCWVCSVVKRDKSMEALVDNGEEWMEPLIEFRDMLVDYRNDRSWRQTWRRNQDEDDAHEENWGPYTTEKRAFMLQKLLEVQKEVQQEDPNLILINYQELVAIQVTWHRDSIFDYNVADIYNAVYQTSMTKEEFSDDQVFEKDLLKQVCNSEDDFKAINEMLELQKSKIILVNKYGIQSDLDNYLTNLANKRLAC</sequence>
<dbReference type="SUPFAM" id="SSF52402">
    <property type="entry name" value="Adenine nucleotide alpha hydrolases-like"/>
    <property type="match status" value="1"/>
</dbReference>
<gene>
    <name evidence="2" type="ORF">SAMN04488511_119112</name>
</gene>
<accession>A0A1I0U3V1</accession>
<evidence type="ECO:0000313" key="2">
    <source>
        <dbReference type="EMBL" id="SFA58573.1"/>
    </source>
</evidence>
<dbReference type="EMBL" id="FOJM01000019">
    <property type="protein sequence ID" value="SFA58573.1"/>
    <property type="molecule type" value="Genomic_DNA"/>
</dbReference>
<dbReference type="GO" id="GO:0003824">
    <property type="term" value="F:catalytic activity"/>
    <property type="evidence" value="ECO:0007669"/>
    <property type="project" value="InterPro"/>
</dbReference>
<reference evidence="3" key="1">
    <citation type="submission" date="2016-10" db="EMBL/GenBank/DDBJ databases">
        <authorList>
            <person name="Varghese N."/>
            <person name="Submissions S."/>
        </authorList>
    </citation>
    <scope>NUCLEOTIDE SEQUENCE [LARGE SCALE GENOMIC DNA]</scope>
    <source>
        <strain evidence="3">DSM 18130</strain>
    </source>
</reference>
<name>A0A1I0U3V1_9SPHI</name>
<dbReference type="OrthoDB" id="9774475at2"/>
<dbReference type="Gene3D" id="3.40.50.620">
    <property type="entry name" value="HUPs"/>
    <property type="match status" value="1"/>
</dbReference>
<dbReference type="InterPro" id="IPR014729">
    <property type="entry name" value="Rossmann-like_a/b/a_fold"/>
</dbReference>
<dbReference type="NCBIfam" id="TIGR03183">
    <property type="entry name" value="DNA_S_dndC"/>
    <property type="match status" value="1"/>
</dbReference>
<dbReference type="PANTHER" id="PTHR43196:SF2">
    <property type="entry name" value="PHOSPHOADENOSINE PHOSPHOSULFATE REDUCTASE"/>
    <property type="match status" value="1"/>
</dbReference>
<dbReference type="Proteomes" id="UP000198836">
    <property type="component" value="Unassembled WGS sequence"/>
</dbReference>
<protein>
    <submittedName>
        <fullName evidence="2">DNA sulfur modification protein DndC</fullName>
    </submittedName>
</protein>
<keyword evidence="3" id="KW-1185">Reference proteome</keyword>
<evidence type="ECO:0000313" key="3">
    <source>
        <dbReference type="Proteomes" id="UP000198836"/>
    </source>
</evidence>
<dbReference type="STRING" id="332999.SAMN04488511_119112"/>
<dbReference type="InterPro" id="IPR002500">
    <property type="entry name" value="PAPS_reduct_dom"/>
</dbReference>
<feature type="domain" description="Phosphoadenosine phosphosulphate reductase" evidence="1">
    <location>
        <begin position="27"/>
        <end position="211"/>
    </location>
</feature>
<dbReference type="InterPro" id="IPR017598">
    <property type="entry name" value="SulphurTrfase_DndC"/>
</dbReference>
<dbReference type="AlphaFoldDB" id="A0A1I0U3V1"/>
<evidence type="ECO:0000259" key="1">
    <source>
        <dbReference type="Pfam" id="PF01507"/>
    </source>
</evidence>
<dbReference type="Pfam" id="PF01507">
    <property type="entry name" value="PAPS_reduct"/>
    <property type="match status" value="1"/>
</dbReference>
<proteinExistence type="predicted"/>